<organism evidence="1 2">
    <name type="scientific">Apatococcus lobatus</name>
    <dbReference type="NCBI Taxonomy" id="904363"/>
    <lineage>
        <taxon>Eukaryota</taxon>
        <taxon>Viridiplantae</taxon>
        <taxon>Chlorophyta</taxon>
        <taxon>core chlorophytes</taxon>
        <taxon>Trebouxiophyceae</taxon>
        <taxon>Chlorellales</taxon>
        <taxon>Chlorellaceae</taxon>
        <taxon>Apatococcus</taxon>
    </lineage>
</organism>
<keyword evidence="2" id="KW-1185">Reference proteome</keyword>
<protein>
    <submittedName>
        <fullName evidence="1">Uncharacterized protein</fullName>
    </submittedName>
</protein>
<gene>
    <name evidence="1" type="ORF">WJX74_002111</name>
</gene>
<evidence type="ECO:0000313" key="2">
    <source>
        <dbReference type="Proteomes" id="UP001438707"/>
    </source>
</evidence>
<name>A0AAW1RSS8_9CHLO</name>
<dbReference type="EMBL" id="JALJOS010000007">
    <property type="protein sequence ID" value="KAK9836518.1"/>
    <property type="molecule type" value="Genomic_DNA"/>
</dbReference>
<dbReference type="Proteomes" id="UP001438707">
    <property type="component" value="Unassembled WGS sequence"/>
</dbReference>
<reference evidence="1 2" key="1">
    <citation type="journal article" date="2024" name="Nat. Commun.">
        <title>Phylogenomics reveals the evolutionary origins of lichenization in chlorophyte algae.</title>
        <authorList>
            <person name="Puginier C."/>
            <person name="Libourel C."/>
            <person name="Otte J."/>
            <person name="Skaloud P."/>
            <person name="Haon M."/>
            <person name="Grisel S."/>
            <person name="Petersen M."/>
            <person name="Berrin J.G."/>
            <person name="Delaux P.M."/>
            <person name="Dal Grande F."/>
            <person name="Keller J."/>
        </authorList>
    </citation>
    <scope>NUCLEOTIDE SEQUENCE [LARGE SCALE GENOMIC DNA]</scope>
    <source>
        <strain evidence="1 2">SAG 2145</strain>
    </source>
</reference>
<sequence>MTGDKISSPRDIRETLVLAVVYLIKTAHGREVKQYKESLRHTINSPFCKQNPSALVTECHQLFQVLPDLLELLPLAATRHALQLAEVLAALSGSARGSHPTKQWDPQHASFWALAQRKTLAKLLGHAALSTAPGAPDELALPSQTVLFLEQEMGKWNAFQKHSMCHIVREDTKNEYVPPVKLLAATALVSLGLVSAPMAECQSAEGSTSHALPDSEMMEFKRHFHVISATTPEHKTAQKGMQNSIVNSSNLNSALREIRESAASCLGLIEELAVRQHMVRHPAHLRRLVDHGTWSAEELADKSKNQSSCFMGRKKR</sequence>
<dbReference type="AlphaFoldDB" id="A0AAW1RSS8"/>
<proteinExistence type="predicted"/>
<accession>A0AAW1RSS8</accession>
<comment type="caution">
    <text evidence="1">The sequence shown here is derived from an EMBL/GenBank/DDBJ whole genome shotgun (WGS) entry which is preliminary data.</text>
</comment>
<evidence type="ECO:0000313" key="1">
    <source>
        <dbReference type="EMBL" id="KAK9836518.1"/>
    </source>
</evidence>